<feature type="transmembrane region" description="Helical" evidence="2">
    <location>
        <begin position="141"/>
        <end position="165"/>
    </location>
</feature>
<feature type="transmembrane region" description="Helical" evidence="2">
    <location>
        <begin position="204"/>
        <end position="230"/>
    </location>
</feature>
<name>A0ABN0TR70_9PSEU</name>
<feature type="transmembrane region" description="Helical" evidence="2">
    <location>
        <begin position="88"/>
        <end position="114"/>
    </location>
</feature>
<organism evidence="3 4">
    <name type="scientific">Saccharothrix mutabilis subsp. mutabilis</name>
    <dbReference type="NCBI Taxonomy" id="66855"/>
    <lineage>
        <taxon>Bacteria</taxon>
        <taxon>Bacillati</taxon>
        <taxon>Actinomycetota</taxon>
        <taxon>Actinomycetes</taxon>
        <taxon>Pseudonocardiales</taxon>
        <taxon>Pseudonocardiaceae</taxon>
        <taxon>Saccharothrix</taxon>
    </lineage>
</organism>
<keyword evidence="2" id="KW-1133">Transmembrane helix</keyword>
<protein>
    <submittedName>
        <fullName evidence="3">Uncharacterized protein</fullName>
    </submittedName>
</protein>
<evidence type="ECO:0000313" key="3">
    <source>
        <dbReference type="EMBL" id="GAA0228097.1"/>
    </source>
</evidence>
<proteinExistence type="predicted"/>
<keyword evidence="2" id="KW-0812">Transmembrane</keyword>
<dbReference type="EMBL" id="BAAABU010000004">
    <property type="protein sequence ID" value="GAA0228097.1"/>
    <property type="molecule type" value="Genomic_DNA"/>
</dbReference>
<dbReference type="Proteomes" id="UP001500416">
    <property type="component" value="Unassembled WGS sequence"/>
</dbReference>
<dbReference type="RefSeq" id="WP_343934199.1">
    <property type="nucleotide sequence ID" value="NZ_BAAABU010000004.1"/>
</dbReference>
<keyword evidence="2" id="KW-0472">Membrane</keyword>
<evidence type="ECO:0000256" key="2">
    <source>
        <dbReference type="SAM" id="Phobius"/>
    </source>
</evidence>
<evidence type="ECO:0000256" key="1">
    <source>
        <dbReference type="SAM" id="MobiDB-lite"/>
    </source>
</evidence>
<feature type="transmembrane region" description="Helical" evidence="2">
    <location>
        <begin position="177"/>
        <end position="198"/>
    </location>
</feature>
<sequence>MPEPDPFSSPFHHVRLPGEPEPTTGYGFPGPMPDAPESTGNPYATENPYPATNPYAADPYAAPAYGLPVAHPYVSASAVHMSVLERPVALLVSSWSWLVATVLVVLVLPGMFLVSSDVLANELYEESQAEVEPMTRAESEVVAQLTPMFFVLVFAVLAVPYAIAAIKLRGGRNWPRVLLAVLGAAGVVFGLIMLAVFSTSSVPYVNWLVGTVWALLFLAAVLLGIVAMFVPPANAYVRAVSTR</sequence>
<feature type="region of interest" description="Disordered" evidence="1">
    <location>
        <begin position="1"/>
        <end position="43"/>
    </location>
</feature>
<gene>
    <name evidence="3" type="ORF">GCM10010492_28170</name>
</gene>
<accession>A0ABN0TR70</accession>
<evidence type="ECO:0000313" key="4">
    <source>
        <dbReference type="Proteomes" id="UP001500416"/>
    </source>
</evidence>
<keyword evidence="4" id="KW-1185">Reference proteome</keyword>
<reference evidence="3 4" key="1">
    <citation type="journal article" date="2019" name="Int. J. Syst. Evol. Microbiol.">
        <title>The Global Catalogue of Microorganisms (GCM) 10K type strain sequencing project: providing services to taxonomists for standard genome sequencing and annotation.</title>
        <authorList>
            <consortium name="The Broad Institute Genomics Platform"/>
            <consortium name="The Broad Institute Genome Sequencing Center for Infectious Disease"/>
            <person name="Wu L."/>
            <person name="Ma J."/>
        </authorList>
    </citation>
    <scope>NUCLEOTIDE SEQUENCE [LARGE SCALE GENOMIC DNA]</scope>
    <source>
        <strain evidence="3 4">JCM 3380</strain>
    </source>
</reference>
<comment type="caution">
    <text evidence="3">The sequence shown here is derived from an EMBL/GenBank/DDBJ whole genome shotgun (WGS) entry which is preliminary data.</text>
</comment>